<name>A0A1G2KAU0_9BACT</name>
<proteinExistence type="predicted"/>
<comment type="caution">
    <text evidence="1">The sequence shown here is derived from an EMBL/GenBank/DDBJ whole genome shotgun (WGS) entry which is preliminary data.</text>
</comment>
<evidence type="ECO:0008006" key="3">
    <source>
        <dbReference type="Google" id="ProtNLM"/>
    </source>
</evidence>
<dbReference type="InterPro" id="IPR003669">
    <property type="entry name" value="Thymidylate_synthase_ThyX"/>
</dbReference>
<accession>A0A1G2KAU0</accession>
<dbReference type="Gene3D" id="3.30.1360.170">
    <property type="match status" value="2"/>
</dbReference>
<dbReference type="PANTHER" id="PTHR34934">
    <property type="entry name" value="FLAVIN-DEPENDENT THYMIDYLATE SYNTHASE"/>
    <property type="match status" value="1"/>
</dbReference>
<gene>
    <name evidence="1" type="ORF">A2847_02905</name>
</gene>
<dbReference type="PROSITE" id="PS51331">
    <property type="entry name" value="THYX"/>
    <property type="match status" value="2"/>
</dbReference>
<dbReference type="EMBL" id="MHQD01000015">
    <property type="protein sequence ID" value="OGZ96323.1"/>
    <property type="molecule type" value="Genomic_DNA"/>
</dbReference>
<dbReference type="GO" id="GO:0004799">
    <property type="term" value="F:thymidylate synthase activity"/>
    <property type="evidence" value="ECO:0007669"/>
    <property type="project" value="TreeGrafter"/>
</dbReference>
<dbReference type="InterPro" id="IPR036098">
    <property type="entry name" value="Thymidylate_synthase_ThyX_sf"/>
</dbReference>
<dbReference type="SUPFAM" id="SSF69796">
    <property type="entry name" value="Thymidylate synthase-complementing protein Thy1"/>
    <property type="match status" value="2"/>
</dbReference>
<evidence type="ECO:0000313" key="2">
    <source>
        <dbReference type="Proteomes" id="UP000178574"/>
    </source>
</evidence>
<reference evidence="1 2" key="1">
    <citation type="journal article" date="2016" name="Nat. Commun.">
        <title>Thousands of microbial genomes shed light on interconnected biogeochemical processes in an aquifer system.</title>
        <authorList>
            <person name="Anantharaman K."/>
            <person name="Brown C.T."/>
            <person name="Hug L.A."/>
            <person name="Sharon I."/>
            <person name="Castelle C.J."/>
            <person name="Probst A.J."/>
            <person name="Thomas B.C."/>
            <person name="Singh A."/>
            <person name="Wilkins M.J."/>
            <person name="Karaoz U."/>
            <person name="Brodie E.L."/>
            <person name="Williams K.H."/>
            <person name="Hubbard S.S."/>
            <person name="Banfield J.F."/>
        </authorList>
    </citation>
    <scope>NUCLEOTIDE SEQUENCE [LARGE SCALE GENOMIC DNA]</scope>
</reference>
<dbReference type="PANTHER" id="PTHR34934:SF1">
    <property type="entry name" value="FLAVIN-DEPENDENT THYMIDYLATE SYNTHASE"/>
    <property type="match status" value="1"/>
</dbReference>
<dbReference type="GO" id="GO:0006231">
    <property type="term" value="P:dTMP biosynthetic process"/>
    <property type="evidence" value="ECO:0007669"/>
    <property type="project" value="InterPro"/>
</dbReference>
<dbReference type="GO" id="GO:0050797">
    <property type="term" value="F:thymidylate synthase (FAD) activity"/>
    <property type="evidence" value="ECO:0007669"/>
    <property type="project" value="InterPro"/>
</dbReference>
<dbReference type="GO" id="GO:0070402">
    <property type="term" value="F:NADPH binding"/>
    <property type="evidence" value="ECO:0007669"/>
    <property type="project" value="TreeGrafter"/>
</dbReference>
<protein>
    <recommendedName>
        <fullName evidence="3">Thymidylate synthase complementing protein ThyX</fullName>
    </recommendedName>
</protein>
<sequence length="574" mass="67161">MPRPIESFAPQFVPNEYTNEDKRRIGQFFTNLDRSVYALLIPSPELVGALCSRMSRATQDIRAIFLREFIDPFLRPDRLPEEPDDAFAERRTYGNELHYFIEFLEAHPFETLFANPRARRFYVQWLAEYGDDSIAQMAGMHLAFSGISQVAIKHIENMRIGIAPIEKSTRYVDYSKKVGGRFLYYTDPSLEDLGLRDEYEAAMDGLFNTYTVLIPRLAATLQKKFPDIPQKVIEKKAFDTLRGLLPMATLSQVSFFGNGQAFEYMMARSLRHPLGEIRWTAEEAYRELSRIGPSFFRRLKGSKEGSAEAYQEYLANRKNRMAPFVKEFLMTNDRPDGITKSPEVTVRLIEKDPEDEAKVITGMLYGAPNSHRTWKEIYEEVLRMHQSARERILRANLEGRNERWQRVSRAFEHVYTLFEIEMNIGAWRDLHRHRMLTQEHQFFTCHHGYDTPPEIIESGLLPEFSGALENAKAVFLKIAERDPHLAQYAVPLAYRVRFIQRENLRQSFWQIELRTISQGHPDYRHVEQEKYRLLKSAYPLLAPLILADMAEYDFARRETEARIERKRKELESAN</sequence>
<dbReference type="AlphaFoldDB" id="A0A1G2KAU0"/>
<organism evidence="1 2">
    <name type="scientific">Candidatus Sungbacteria bacterium RIFCSPHIGHO2_01_FULL_50_25</name>
    <dbReference type="NCBI Taxonomy" id="1802265"/>
    <lineage>
        <taxon>Bacteria</taxon>
        <taxon>Candidatus Sungiibacteriota</taxon>
    </lineage>
</organism>
<dbReference type="GO" id="GO:0050660">
    <property type="term" value="F:flavin adenine dinucleotide binding"/>
    <property type="evidence" value="ECO:0007669"/>
    <property type="project" value="InterPro"/>
</dbReference>
<dbReference type="Proteomes" id="UP000178574">
    <property type="component" value="Unassembled WGS sequence"/>
</dbReference>
<dbReference type="Pfam" id="PF02511">
    <property type="entry name" value="Thy1"/>
    <property type="match status" value="2"/>
</dbReference>
<dbReference type="CDD" id="cd20175">
    <property type="entry name" value="ThyX"/>
    <property type="match status" value="1"/>
</dbReference>
<evidence type="ECO:0000313" key="1">
    <source>
        <dbReference type="EMBL" id="OGZ96323.1"/>
    </source>
</evidence>